<sequence length="79" mass="9287">MYISKSIMVNLVFSWYKSAKFFIIIAERMIPMGLTFDNPNNLNKMLDKFAVVPDPKKSPMNKRKKEEKDEKKSDKADKK</sequence>
<name>D4YS29_9LACO</name>
<dbReference type="NCBIfam" id="NF040897">
    <property type="entry name" value="SPJ_0845_Nterm"/>
    <property type="match status" value="1"/>
</dbReference>
<evidence type="ECO:0000313" key="3">
    <source>
        <dbReference type="Proteomes" id="UP000004069"/>
    </source>
</evidence>
<dbReference type="Proteomes" id="UP000004069">
    <property type="component" value="Unassembled WGS sequence"/>
</dbReference>
<evidence type="ECO:0000256" key="1">
    <source>
        <dbReference type="SAM" id="MobiDB-lite"/>
    </source>
</evidence>
<evidence type="ECO:0000313" key="2">
    <source>
        <dbReference type="EMBL" id="EFG56123.1"/>
    </source>
</evidence>
<accession>D4YS29</accession>
<proteinExistence type="predicted"/>
<feature type="compositionally biased region" description="Basic and acidic residues" evidence="1">
    <location>
        <begin position="64"/>
        <end position="79"/>
    </location>
</feature>
<comment type="caution">
    <text evidence="2">The sequence shown here is derived from an EMBL/GenBank/DDBJ whole genome shotgun (WGS) entry which is preliminary data.</text>
</comment>
<gene>
    <name evidence="2" type="ORF">HMPREF0493_0307</name>
</gene>
<dbReference type="AlphaFoldDB" id="D4YS29"/>
<dbReference type="InterPro" id="IPR047909">
    <property type="entry name" value="SPJ_0845-like_N"/>
</dbReference>
<feature type="region of interest" description="Disordered" evidence="1">
    <location>
        <begin position="53"/>
        <end position="79"/>
    </location>
</feature>
<keyword evidence="3" id="KW-1185">Reference proteome</keyword>
<protein>
    <submittedName>
        <fullName evidence="2">Uncharacterized protein</fullName>
    </submittedName>
</protein>
<dbReference type="eggNOG" id="ENOG5030AEK">
    <property type="taxonomic scope" value="Bacteria"/>
</dbReference>
<reference evidence="2 3" key="1">
    <citation type="submission" date="2010-04" db="EMBL/GenBank/DDBJ databases">
        <authorList>
            <person name="Muzny D."/>
            <person name="Qin X."/>
            <person name="Deng J."/>
            <person name="Jiang H."/>
            <person name="Liu Y."/>
            <person name="Qu J."/>
            <person name="Song X.-Z."/>
            <person name="Zhang L."/>
            <person name="Thornton R."/>
            <person name="Coyle M."/>
            <person name="Francisco L."/>
            <person name="Jackson L."/>
            <person name="Javaid M."/>
            <person name="Korchina V."/>
            <person name="Kovar C."/>
            <person name="Mata R."/>
            <person name="Mathew T."/>
            <person name="Ngo R."/>
            <person name="Nguyen L."/>
            <person name="Nguyen N."/>
            <person name="Okwuonu G."/>
            <person name="Ongeri F."/>
            <person name="Pham C."/>
            <person name="Simmons D."/>
            <person name="Wilczek-Boney K."/>
            <person name="Hale W."/>
            <person name="Jakkamsetti A."/>
            <person name="Pham P."/>
            <person name="Ruth R."/>
            <person name="San Lucas F."/>
            <person name="Warren J."/>
            <person name="Zhang J."/>
            <person name="Zhao Z."/>
            <person name="Zhou C."/>
            <person name="Zhu D."/>
            <person name="Lee S."/>
            <person name="Bess C."/>
            <person name="Blankenburg K."/>
            <person name="Forbes L."/>
            <person name="Fu Q."/>
            <person name="Gubbala S."/>
            <person name="Hirani K."/>
            <person name="Jayaseelan J.C."/>
            <person name="Lara F."/>
            <person name="Munidasa M."/>
            <person name="Palculict T."/>
            <person name="Patil S."/>
            <person name="Pu L.-L."/>
            <person name="Saada N."/>
            <person name="Tang L."/>
            <person name="Weissenberger G."/>
            <person name="Zhu Y."/>
            <person name="Hemphill L."/>
            <person name="Shang Y."/>
            <person name="Youmans B."/>
            <person name="Ayvaz T."/>
            <person name="Ross M."/>
            <person name="Santibanez J."/>
            <person name="Aqrawi P."/>
            <person name="Gross S."/>
            <person name="Joshi V."/>
            <person name="Fowler G."/>
            <person name="Nazareth L."/>
            <person name="Reid J."/>
            <person name="Worley K."/>
            <person name="Petrosino J."/>
            <person name="Highlander S."/>
            <person name="Gibbs R."/>
        </authorList>
    </citation>
    <scope>NUCLEOTIDE SEQUENCE [LARGE SCALE GENOMIC DNA]</scope>
    <source>
        <strain evidence="2 3">DSM 11664</strain>
    </source>
</reference>
<organism evidence="2 3">
    <name type="scientific">Lactobacillus amylolyticus DSM 11664</name>
    <dbReference type="NCBI Taxonomy" id="585524"/>
    <lineage>
        <taxon>Bacteria</taxon>
        <taxon>Bacillati</taxon>
        <taxon>Bacillota</taxon>
        <taxon>Bacilli</taxon>
        <taxon>Lactobacillales</taxon>
        <taxon>Lactobacillaceae</taxon>
        <taxon>Lactobacillus</taxon>
    </lineage>
</organism>
<dbReference type="EMBL" id="ADNY01000011">
    <property type="protein sequence ID" value="EFG56123.1"/>
    <property type="molecule type" value="Genomic_DNA"/>
</dbReference>